<dbReference type="EMBL" id="CP049057">
    <property type="protein sequence ID" value="QIE58737.1"/>
    <property type="molecule type" value="Genomic_DNA"/>
</dbReference>
<dbReference type="AlphaFoldDB" id="A0A6G6GJN4"/>
<protein>
    <submittedName>
        <fullName evidence="1">Uncharacterized protein</fullName>
    </submittedName>
</protein>
<gene>
    <name evidence="1" type="ORF">G5B37_03920</name>
</gene>
<keyword evidence="2" id="KW-1185">Reference proteome</keyword>
<dbReference type="KEGG" id="mgel:G5B37_03920"/>
<reference evidence="1 2" key="1">
    <citation type="submission" date="2020-02" db="EMBL/GenBank/DDBJ databases">
        <title>Complete genome sequence of Flavobacteriaceae bacterium.</title>
        <authorList>
            <person name="Kim S.-J."/>
            <person name="Kim Y.-S."/>
            <person name="Kim K.-H."/>
        </authorList>
    </citation>
    <scope>NUCLEOTIDE SEQUENCE [LARGE SCALE GENOMIC DNA]</scope>
    <source>
        <strain evidence="1 2">RR4-40</strain>
    </source>
</reference>
<organism evidence="1 2">
    <name type="scientific">Rasiella rasia</name>
    <dbReference type="NCBI Taxonomy" id="2744027"/>
    <lineage>
        <taxon>Bacteria</taxon>
        <taxon>Pseudomonadati</taxon>
        <taxon>Bacteroidota</taxon>
        <taxon>Flavobacteriia</taxon>
        <taxon>Flavobacteriales</taxon>
        <taxon>Flavobacteriaceae</taxon>
        <taxon>Rasiella</taxon>
    </lineage>
</organism>
<accession>A0A6G6GJN4</accession>
<dbReference type="RefSeq" id="WP_164678765.1">
    <property type="nucleotide sequence ID" value="NZ_CP049057.1"/>
</dbReference>
<proteinExistence type="predicted"/>
<evidence type="ECO:0000313" key="1">
    <source>
        <dbReference type="EMBL" id="QIE58737.1"/>
    </source>
</evidence>
<sequence>MIYIFKTSVKSKNSIKVLTPQLNEIEAISSWNFDLDDCDNILRIDSQSDIVENIIKILSDFDYKCEELND</sequence>
<dbReference type="Proteomes" id="UP000505306">
    <property type="component" value="Chromosome"/>
</dbReference>
<evidence type="ECO:0000313" key="2">
    <source>
        <dbReference type="Proteomes" id="UP000505306"/>
    </source>
</evidence>
<name>A0A6G6GJN4_9FLAO</name>